<protein>
    <recommendedName>
        <fullName evidence="7">MULE transposase domain-containing protein</fullName>
    </recommendedName>
</protein>
<name>A0A085MZM5_9BILA</name>
<evidence type="ECO:0000256" key="3">
    <source>
        <dbReference type="ARBA" id="ARBA00022833"/>
    </source>
</evidence>
<evidence type="ECO:0000259" key="4">
    <source>
        <dbReference type="Pfam" id="PF04500"/>
    </source>
</evidence>
<dbReference type="PANTHER" id="PTHR47160">
    <property type="entry name" value="PUTATIVE-RELATED"/>
    <property type="match status" value="1"/>
</dbReference>
<keyword evidence="2" id="KW-0863">Zinc-finger</keyword>
<dbReference type="Gene3D" id="2.20.25.240">
    <property type="match status" value="1"/>
</dbReference>
<evidence type="ECO:0008006" key="7">
    <source>
        <dbReference type="Google" id="ProtNLM"/>
    </source>
</evidence>
<gene>
    <name evidence="6" type="ORF">M514_03781</name>
</gene>
<organism evidence="6">
    <name type="scientific">Trichuris suis</name>
    <name type="common">pig whipworm</name>
    <dbReference type="NCBI Taxonomy" id="68888"/>
    <lineage>
        <taxon>Eukaryota</taxon>
        <taxon>Metazoa</taxon>
        <taxon>Ecdysozoa</taxon>
        <taxon>Nematoda</taxon>
        <taxon>Enoplea</taxon>
        <taxon>Dorylaimia</taxon>
        <taxon>Trichinellida</taxon>
        <taxon>Trichuridae</taxon>
        <taxon>Trichuris</taxon>
    </lineage>
</organism>
<dbReference type="InterPro" id="IPR018289">
    <property type="entry name" value="MULE_transposase_dom"/>
</dbReference>
<dbReference type="GO" id="GO:0008270">
    <property type="term" value="F:zinc ion binding"/>
    <property type="evidence" value="ECO:0007669"/>
    <property type="project" value="UniProtKB-KW"/>
</dbReference>
<evidence type="ECO:0000313" key="6">
    <source>
        <dbReference type="EMBL" id="KFD62671.1"/>
    </source>
</evidence>
<dbReference type="InterPro" id="IPR007588">
    <property type="entry name" value="Znf_FLYWCH"/>
</dbReference>
<evidence type="ECO:0000256" key="2">
    <source>
        <dbReference type="ARBA" id="ARBA00022771"/>
    </source>
</evidence>
<evidence type="ECO:0000256" key="1">
    <source>
        <dbReference type="ARBA" id="ARBA00022723"/>
    </source>
</evidence>
<proteinExistence type="predicted"/>
<dbReference type="Proteomes" id="UP000030758">
    <property type="component" value="Unassembled WGS sequence"/>
</dbReference>
<reference evidence="6" key="1">
    <citation type="journal article" date="2014" name="Nat. Genet.">
        <title>Genome and transcriptome of the porcine whipworm Trichuris suis.</title>
        <authorList>
            <person name="Jex A.R."/>
            <person name="Nejsum P."/>
            <person name="Schwarz E.M."/>
            <person name="Hu L."/>
            <person name="Young N.D."/>
            <person name="Hall R.S."/>
            <person name="Korhonen P.K."/>
            <person name="Liao S."/>
            <person name="Thamsborg S."/>
            <person name="Xia J."/>
            <person name="Xu P."/>
            <person name="Wang S."/>
            <person name="Scheerlinck J.P."/>
            <person name="Hofmann A."/>
            <person name="Sternberg P.W."/>
            <person name="Wang J."/>
            <person name="Gasser R.B."/>
        </authorList>
    </citation>
    <scope>NUCLEOTIDE SEQUENCE [LARGE SCALE GENOMIC DNA]</scope>
    <source>
        <strain evidence="6">DCEP-RM93F</strain>
    </source>
</reference>
<accession>A0A085MZM5</accession>
<dbReference type="PANTHER" id="PTHR47160:SF10">
    <property type="entry name" value="MULE TRANSPOSASE DOMAIN-CONTAINING PROTEIN"/>
    <property type="match status" value="1"/>
</dbReference>
<dbReference type="EMBL" id="KL367590">
    <property type="protein sequence ID" value="KFD62671.1"/>
    <property type="molecule type" value="Genomic_DNA"/>
</dbReference>
<sequence length="469" mass="53791">MAEQSFLSKRDREKFAHDGYMFNIERLDVKKRVKFWRCDKRCAYDCRARLHTSMETGEVIKLVNDHNHGSDAVAVEFAAIRGALKKRADETCDPPAVIVKEVCQSVSPDLRAHLPNSAAMREIIRRRRRPTPSVQPQPADLASVVIPEAYQMYSDEDQFLLFDSGQGDQNRIILFGRQSYGAWADSIKNIVADGAFKMAPPPFSQVYVIMAESNGYVLPMLYALLPNKEEQTYCRLFEVIKELWPKFAPETIAVDFEDAAVNAIKANFPSAQLCGCFFFLVRSLKKNLSEQGLLPRYNNDCEFALSARMIASLAFVPVESVDSVFEDLLRELPDELIPTLDWFEETFVGLPTQFGGRRLPRYPPSMWSVYHRTLYDGDQTTTFVEELHRQMRSLFGTDDPSIWNFIDGIRKIQLMMDLNYKCYAAGEEPPKKRTKRARTSNRILQIMRHFGKQPNADYLRGIAICFLLN</sequence>
<keyword evidence="3" id="KW-0862">Zinc</keyword>
<dbReference type="AlphaFoldDB" id="A0A085MZM5"/>
<feature type="domain" description="MULE transposase" evidence="5">
    <location>
        <begin position="192"/>
        <end position="281"/>
    </location>
</feature>
<dbReference type="Pfam" id="PF04500">
    <property type="entry name" value="FLYWCH"/>
    <property type="match status" value="1"/>
</dbReference>
<feature type="domain" description="FLYWCH-type" evidence="4">
    <location>
        <begin position="8"/>
        <end position="68"/>
    </location>
</feature>
<keyword evidence="1" id="KW-0479">Metal-binding</keyword>
<evidence type="ECO:0000259" key="5">
    <source>
        <dbReference type="Pfam" id="PF10551"/>
    </source>
</evidence>
<dbReference type="Pfam" id="PF10551">
    <property type="entry name" value="MULE"/>
    <property type="match status" value="1"/>
</dbReference>